<evidence type="ECO:0000313" key="1">
    <source>
        <dbReference type="EMBL" id="KAB1442439.1"/>
    </source>
</evidence>
<sequence length="94" mass="10618">MIDKAAALGVVLGKIKAMEQGHGLELLTYKRDRAVIIRRSGPEAFCVIQNGFEQARYIESAKGLRPLLKRLLKKEFPRSNKVRLRALSPDDRPC</sequence>
<dbReference type="Proteomes" id="UP000438699">
    <property type="component" value="Unassembled WGS sequence"/>
</dbReference>
<organism evidence="1 2">
    <name type="scientific">Pseudodesulfovibrio senegalensis</name>
    <dbReference type="NCBI Taxonomy" id="1721087"/>
    <lineage>
        <taxon>Bacteria</taxon>
        <taxon>Pseudomonadati</taxon>
        <taxon>Thermodesulfobacteriota</taxon>
        <taxon>Desulfovibrionia</taxon>
        <taxon>Desulfovibrionales</taxon>
        <taxon>Desulfovibrionaceae</taxon>
    </lineage>
</organism>
<gene>
    <name evidence="1" type="ORF">F8A88_06760</name>
</gene>
<name>A0A6N6N351_9BACT</name>
<dbReference type="OrthoDB" id="2083258at2"/>
<keyword evidence="2" id="KW-1185">Reference proteome</keyword>
<reference evidence="1 2" key="1">
    <citation type="journal article" date="2017" name="Int. J. Syst. Evol. Microbiol.">
        <title>Desulfovibrio senegalensis sp. nov., a mesophilic sulfate reducer isolated from marine sediment.</title>
        <authorList>
            <person name="Thioye A."/>
            <person name="Gam Z.B.A."/>
            <person name="Mbengue M."/>
            <person name="Cayol J.L."/>
            <person name="Joseph-Bartoli M."/>
            <person name="Toure-Kane C."/>
            <person name="Labat M."/>
        </authorList>
    </citation>
    <scope>NUCLEOTIDE SEQUENCE [LARGE SCALE GENOMIC DNA]</scope>
    <source>
        <strain evidence="1 2">DSM 101509</strain>
    </source>
</reference>
<evidence type="ECO:0000313" key="2">
    <source>
        <dbReference type="Proteomes" id="UP000438699"/>
    </source>
</evidence>
<protein>
    <submittedName>
        <fullName evidence="1">Uncharacterized protein</fullName>
    </submittedName>
</protein>
<dbReference type="EMBL" id="WAIE01000002">
    <property type="protein sequence ID" value="KAB1442439.1"/>
    <property type="molecule type" value="Genomic_DNA"/>
</dbReference>
<proteinExistence type="predicted"/>
<accession>A0A6N6N351</accession>
<comment type="caution">
    <text evidence="1">The sequence shown here is derived from an EMBL/GenBank/DDBJ whole genome shotgun (WGS) entry which is preliminary data.</text>
</comment>
<dbReference type="AlphaFoldDB" id="A0A6N6N351"/>